<evidence type="ECO:0000256" key="6">
    <source>
        <dbReference type="ARBA" id="ARBA00022763"/>
    </source>
</evidence>
<dbReference type="InterPro" id="IPR001497">
    <property type="entry name" value="MethylDNA_cys_MeTrfase_AS"/>
</dbReference>
<dbReference type="EMBL" id="VSIX01000033">
    <property type="protein sequence ID" value="TYB31493.1"/>
    <property type="molecule type" value="Genomic_DNA"/>
</dbReference>
<dbReference type="InterPro" id="IPR036388">
    <property type="entry name" value="WH-like_DNA-bd_sf"/>
</dbReference>
<dbReference type="GO" id="GO:0003908">
    <property type="term" value="F:methylated-DNA-[protein]-cysteine S-methyltransferase activity"/>
    <property type="evidence" value="ECO:0007669"/>
    <property type="project" value="UniProtKB-EC"/>
</dbReference>
<protein>
    <recommendedName>
        <fullName evidence="3">methylated-DNA--[protein]-cysteine S-methyltransferase</fullName>
        <ecNumber evidence="3">2.1.1.63</ecNumber>
    </recommendedName>
</protein>
<evidence type="ECO:0000256" key="3">
    <source>
        <dbReference type="ARBA" id="ARBA00011918"/>
    </source>
</evidence>
<dbReference type="PROSITE" id="PS00374">
    <property type="entry name" value="MGMT"/>
    <property type="match status" value="1"/>
</dbReference>
<keyword evidence="7" id="KW-0234">DNA repair</keyword>
<evidence type="ECO:0000313" key="10">
    <source>
        <dbReference type="EMBL" id="TYB31493.1"/>
    </source>
</evidence>
<keyword evidence="11" id="KW-1185">Reference proteome</keyword>
<dbReference type="Gene3D" id="1.10.10.10">
    <property type="entry name" value="Winged helix-like DNA-binding domain superfamily/Winged helix DNA-binding domain"/>
    <property type="match status" value="1"/>
</dbReference>
<dbReference type="CDD" id="cd06445">
    <property type="entry name" value="ATase"/>
    <property type="match status" value="1"/>
</dbReference>
<dbReference type="PANTHER" id="PTHR10815">
    <property type="entry name" value="METHYLATED-DNA--PROTEIN-CYSTEINE METHYLTRANSFERASE"/>
    <property type="match status" value="1"/>
</dbReference>
<dbReference type="EC" id="2.1.1.63" evidence="3"/>
<evidence type="ECO:0000313" key="11">
    <source>
        <dbReference type="Proteomes" id="UP000324143"/>
    </source>
</evidence>
<evidence type="ECO:0000256" key="2">
    <source>
        <dbReference type="ARBA" id="ARBA00008711"/>
    </source>
</evidence>
<proteinExistence type="inferred from homology"/>
<keyword evidence="5" id="KW-0808">Transferase</keyword>
<feature type="domain" description="Methylated-DNA-[protein]-cysteine S-methyltransferase DNA binding" evidence="9">
    <location>
        <begin position="76"/>
        <end position="153"/>
    </location>
</feature>
<comment type="caution">
    <text evidence="10">The sequence shown here is derived from an EMBL/GenBank/DDBJ whole genome shotgun (WGS) entry which is preliminary data.</text>
</comment>
<evidence type="ECO:0000256" key="4">
    <source>
        <dbReference type="ARBA" id="ARBA00022603"/>
    </source>
</evidence>
<dbReference type="InterPro" id="IPR014048">
    <property type="entry name" value="MethylDNA_cys_MeTrfase_DNA-bd"/>
</dbReference>
<dbReference type="GO" id="GO:0032259">
    <property type="term" value="P:methylation"/>
    <property type="evidence" value="ECO:0007669"/>
    <property type="project" value="UniProtKB-KW"/>
</dbReference>
<dbReference type="FunFam" id="1.10.10.10:FF:000214">
    <property type="entry name" value="Methylated-DNA--protein-cysteine methyltransferase"/>
    <property type="match status" value="1"/>
</dbReference>
<dbReference type="GO" id="GO:0006281">
    <property type="term" value="P:DNA repair"/>
    <property type="evidence" value="ECO:0007669"/>
    <property type="project" value="UniProtKB-KW"/>
</dbReference>
<dbReference type="PANTHER" id="PTHR10815:SF13">
    <property type="entry name" value="METHYLATED-DNA--PROTEIN-CYSTEINE METHYLTRANSFERASE"/>
    <property type="match status" value="1"/>
</dbReference>
<comment type="catalytic activity">
    <reaction evidence="8">
        <text>a 6-O-methyl-2'-deoxyguanosine in DNA + L-cysteinyl-[protein] = S-methyl-L-cysteinyl-[protein] + a 2'-deoxyguanosine in DNA</text>
        <dbReference type="Rhea" id="RHEA:24000"/>
        <dbReference type="Rhea" id="RHEA-COMP:10131"/>
        <dbReference type="Rhea" id="RHEA-COMP:10132"/>
        <dbReference type="Rhea" id="RHEA-COMP:11367"/>
        <dbReference type="Rhea" id="RHEA-COMP:11368"/>
        <dbReference type="ChEBI" id="CHEBI:29950"/>
        <dbReference type="ChEBI" id="CHEBI:82612"/>
        <dbReference type="ChEBI" id="CHEBI:85445"/>
        <dbReference type="ChEBI" id="CHEBI:85448"/>
        <dbReference type="EC" id="2.1.1.63"/>
    </reaction>
</comment>
<evidence type="ECO:0000256" key="8">
    <source>
        <dbReference type="ARBA" id="ARBA00049348"/>
    </source>
</evidence>
<comment type="catalytic activity">
    <reaction evidence="1">
        <text>a 4-O-methyl-thymidine in DNA + L-cysteinyl-[protein] = a thymidine in DNA + S-methyl-L-cysteinyl-[protein]</text>
        <dbReference type="Rhea" id="RHEA:53428"/>
        <dbReference type="Rhea" id="RHEA-COMP:10131"/>
        <dbReference type="Rhea" id="RHEA-COMP:10132"/>
        <dbReference type="Rhea" id="RHEA-COMP:13555"/>
        <dbReference type="Rhea" id="RHEA-COMP:13556"/>
        <dbReference type="ChEBI" id="CHEBI:29950"/>
        <dbReference type="ChEBI" id="CHEBI:82612"/>
        <dbReference type="ChEBI" id="CHEBI:137386"/>
        <dbReference type="ChEBI" id="CHEBI:137387"/>
        <dbReference type="EC" id="2.1.1.63"/>
    </reaction>
</comment>
<evidence type="ECO:0000256" key="5">
    <source>
        <dbReference type="ARBA" id="ARBA00022679"/>
    </source>
</evidence>
<dbReference type="SUPFAM" id="SSF46767">
    <property type="entry name" value="Methylated DNA-protein cysteine methyltransferase, C-terminal domain"/>
    <property type="match status" value="1"/>
</dbReference>
<gene>
    <name evidence="10" type="ORF">FXF47_04025</name>
</gene>
<name>A0A5D0MIQ1_9BACT</name>
<reference evidence="10" key="1">
    <citation type="submission" date="2019-08" db="EMBL/GenBank/DDBJ databases">
        <title>Genomic characterization of a novel candidate phylum (ARYD3) from a high temperature, high salinity tertiary oil reservoir in north central Oklahoma, USA.</title>
        <authorList>
            <person name="Youssef N.H."/>
            <person name="Yadav A."/>
            <person name="Elshahed M.S."/>
        </authorList>
    </citation>
    <scope>NUCLEOTIDE SEQUENCE [LARGE SCALE GENOMIC DNA]</scope>
    <source>
        <strain evidence="10">ARYD3</strain>
    </source>
</reference>
<dbReference type="Proteomes" id="UP000324143">
    <property type="component" value="Unassembled WGS sequence"/>
</dbReference>
<evidence type="ECO:0000256" key="7">
    <source>
        <dbReference type="ARBA" id="ARBA00023204"/>
    </source>
</evidence>
<dbReference type="NCBIfam" id="TIGR00589">
    <property type="entry name" value="ogt"/>
    <property type="match status" value="1"/>
</dbReference>
<sequence>MMSKHYYFFYKYYYNNLVVYNEENLIEKIKINTENNCIDFSSLIYKKSSFLYKNIKSGLKNNIQFENLPVVDKGTNFQKKVWKAIYRIPRGKTYTYKKIGSIINNRGYRAIGQACNKNPFPILIPCHRVVSQNGIGGFALDIEIKRNLLKFEGCEF</sequence>
<dbReference type="AlphaFoldDB" id="A0A5D0MIQ1"/>
<evidence type="ECO:0000256" key="1">
    <source>
        <dbReference type="ARBA" id="ARBA00001286"/>
    </source>
</evidence>
<keyword evidence="4" id="KW-0489">Methyltransferase</keyword>
<comment type="similarity">
    <text evidence="2">Belongs to the MGMT family.</text>
</comment>
<dbReference type="InterPro" id="IPR036217">
    <property type="entry name" value="MethylDNA_cys_MeTrfase_DNAb"/>
</dbReference>
<dbReference type="Pfam" id="PF01035">
    <property type="entry name" value="DNA_binding_1"/>
    <property type="match status" value="1"/>
</dbReference>
<organism evidence="10 11">
    <name type="scientific">Candidatus Mcinerneyibacterium aminivorans</name>
    <dbReference type="NCBI Taxonomy" id="2703815"/>
    <lineage>
        <taxon>Bacteria</taxon>
        <taxon>Candidatus Macinerneyibacteriota</taxon>
        <taxon>Candidatus Mcinerneyibacteria</taxon>
        <taxon>Candidatus Mcinerneyibacteriales</taxon>
        <taxon>Candidatus Mcinerneyibacteriaceae</taxon>
        <taxon>Candidatus Mcinerneyibacterium</taxon>
    </lineage>
</organism>
<accession>A0A5D0MIQ1</accession>
<evidence type="ECO:0000259" key="9">
    <source>
        <dbReference type="Pfam" id="PF01035"/>
    </source>
</evidence>
<keyword evidence="6" id="KW-0227">DNA damage</keyword>